<organism evidence="6 7">
    <name type="scientific">Flagellimonas abyssi</name>
    <dbReference type="NCBI Taxonomy" id="2864871"/>
    <lineage>
        <taxon>Bacteria</taxon>
        <taxon>Pseudomonadati</taxon>
        <taxon>Bacteroidota</taxon>
        <taxon>Flavobacteriia</taxon>
        <taxon>Flavobacteriales</taxon>
        <taxon>Flavobacteriaceae</taxon>
        <taxon>Flagellimonas</taxon>
    </lineage>
</organism>
<gene>
    <name evidence="6" type="ORF">K1F36_10795</name>
</gene>
<evidence type="ECO:0000256" key="3">
    <source>
        <dbReference type="ARBA" id="ARBA00022777"/>
    </source>
</evidence>
<evidence type="ECO:0000313" key="7">
    <source>
        <dbReference type="Proteomes" id="UP001196136"/>
    </source>
</evidence>
<dbReference type="EMBL" id="JAHZSV010000013">
    <property type="protein sequence ID" value="MBW8200318.1"/>
    <property type="molecule type" value="Genomic_DNA"/>
</dbReference>
<comment type="caution">
    <text evidence="6">The sequence shown here is derived from an EMBL/GenBank/DDBJ whole genome shotgun (WGS) entry which is preliminary data.</text>
</comment>
<dbReference type="InterPro" id="IPR001206">
    <property type="entry name" value="Diacylglycerol_kinase_cat_dom"/>
</dbReference>
<dbReference type="Pfam" id="PF00781">
    <property type="entry name" value="DAGK_cat"/>
    <property type="match status" value="1"/>
</dbReference>
<dbReference type="InterPro" id="IPR017438">
    <property type="entry name" value="ATP-NAD_kinase_N"/>
</dbReference>
<keyword evidence="3 6" id="KW-0418">Kinase</keyword>
<evidence type="ECO:0000256" key="4">
    <source>
        <dbReference type="ARBA" id="ARBA00022840"/>
    </source>
</evidence>
<dbReference type="PROSITE" id="PS50146">
    <property type="entry name" value="DAGK"/>
    <property type="match status" value="1"/>
</dbReference>
<dbReference type="Gene3D" id="2.60.200.40">
    <property type="match status" value="1"/>
</dbReference>
<dbReference type="RefSeq" id="WP_220113824.1">
    <property type="nucleotide sequence ID" value="NZ_JAHZSV010000013.1"/>
</dbReference>
<protein>
    <submittedName>
        <fullName evidence="6">Diacylglycerol kinase</fullName>
    </submittedName>
</protein>
<reference evidence="6 7" key="1">
    <citation type="submission" date="2021-08" db="EMBL/GenBank/DDBJ databases">
        <title>Muricauda profundi sp. nov., a marine bacterium isolated from deep seawater of the Mariana Trench.</title>
        <authorList>
            <person name="Wei Y."/>
        </authorList>
    </citation>
    <scope>NUCLEOTIDE SEQUENCE [LARGE SCALE GENOMIC DNA]</scope>
    <source>
        <strain evidence="6 7">W52</strain>
    </source>
</reference>
<name>A0ABS7ERW5_9FLAO</name>
<keyword evidence="7" id="KW-1185">Reference proteome</keyword>
<dbReference type="GO" id="GO:0016301">
    <property type="term" value="F:kinase activity"/>
    <property type="evidence" value="ECO:0007669"/>
    <property type="project" value="UniProtKB-KW"/>
</dbReference>
<evidence type="ECO:0000313" key="6">
    <source>
        <dbReference type="EMBL" id="MBW8200318.1"/>
    </source>
</evidence>
<keyword evidence="1" id="KW-0808">Transferase</keyword>
<dbReference type="Proteomes" id="UP001196136">
    <property type="component" value="Unassembled WGS sequence"/>
</dbReference>
<evidence type="ECO:0000256" key="1">
    <source>
        <dbReference type="ARBA" id="ARBA00022679"/>
    </source>
</evidence>
<dbReference type="SUPFAM" id="SSF111331">
    <property type="entry name" value="NAD kinase/diacylglycerol kinase-like"/>
    <property type="match status" value="1"/>
</dbReference>
<dbReference type="InterPro" id="IPR045540">
    <property type="entry name" value="YegS/DAGK_C"/>
</dbReference>
<dbReference type="Pfam" id="PF19279">
    <property type="entry name" value="YegS_C"/>
    <property type="match status" value="1"/>
</dbReference>
<feature type="domain" description="DAGKc" evidence="5">
    <location>
        <begin position="1"/>
        <end position="130"/>
    </location>
</feature>
<keyword evidence="4" id="KW-0067">ATP-binding</keyword>
<dbReference type="InterPro" id="IPR050187">
    <property type="entry name" value="Lipid_Phosphate_FormReg"/>
</dbReference>
<keyword evidence="2" id="KW-0547">Nucleotide-binding</keyword>
<dbReference type="PANTHER" id="PTHR12358:SF106">
    <property type="entry name" value="LIPID KINASE YEGS"/>
    <property type="match status" value="1"/>
</dbReference>
<dbReference type="Gene3D" id="3.40.50.10330">
    <property type="entry name" value="Probable inorganic polyphosphate/atp-NAD kinase, domain 1"/>
    <property type="match status" value="1"/>
</dbReference>
<dbReference type="SMART" id="SM00046">
    <property type="entry name" value="DAGKc"/>
    <property type="match status" value="1"/>
</dbReference>
<proteinExistence type="predicted"/>
<accession>A0ABS7ERW5</accession>
<dbReference type="PANTHER" id="PTHR12358">
    <property type="entry name" value="SPHINGOSINE KINASE"/>
    <property type="match status" value="1"/>
</dbReference>
<sequence>MKENLLLIINPTAGSINVSEVMDLVDEWSNESRFNIETYKTSGKNDEKKIEKLLQDKAYVRVVAAGGDGTINMVASKLLNKDIVLGILACGSANGLATSMQIPKNLNQQFDIALNGDPLTIDSLFINDIFCAHIADVGINAELIYNYEKSGASGMWGYAVQSIPTLLKSNYPYKFKISIEDKVIEREGVLLVFSNARKYGTGAIVNPEGKIDDGNFEVILYKKLGVREVLETFRGNSLKKETSMEMYQATSVSVECESPIALQVDGEFIGKYNTFSVHIQPQSLQLAVPKSVR</sequence>
<evidence type="ECO:0000259" key="5">
    <source>
        <dbReference type="PROSITE" id="PS50146"/>
    </source>
</evidence>
<evidence type="ECO:0000256" key="2">
    <source>
        <dbReference type="ARBA" id="ARBA00022741"/>
    </source>
</evidence>
<dbReference type="InterPro" id="IPR016064">
    <property type="entry name" value="NAD/diacylglycerol_kinase_sf"/>
</dbReference>